<dbReference type="Pfam" id="PF07528">
    <property type="entry name" value="DZF_N"/>
    <property type="match status" value="1"/>
</dbReference>
<dbReference type="PROSITE" id="PS50152">
    <property type="entry name" value="25A_SYNTH_3"/>
    <property type="match status" value="1"/>
</dbReference>
<comment type="subcellular location">
    <subcellularLocation>
        <location evidence="1">Nucleus</location>
    </subcellularLocation>
</comment>
<dbReference type="OrthoDB" id="5775647at2759"/>
<dbReference type="KEGG" id="ovi:T265_03594"/>
<protein>
    <recommendedName>
        <fullName evidence="7">DZF domain-containing protein</fullName>
    </recommendedName>
</protein>
<dbReference type="GeneID" id="20317781"/>
<organism evidence="8 9">
    <name type="scientific">Opisthorchis viverrini</name>
    <name type="common">Southeast Asian liver fluke</name>
    <dbReference type="NCBI Taxonomy" id="6198"/>
    <lineage>
        <taxon>Eukaryota</taxon>
        <taxon>Metazoa</taxon>
        <taxon>Spiralia</taxon>
        <taxon>Lophotrochozoa</taxon>
        <taxon>Platyhelminthes</taxon>
        <taxon>Trematoda</taxon>
        <taxon>Digenea</taxon>
        <taxon>Opisthorchiida</taxon>
        <taxon>Opisthorchiata</taxon>
        <taxon>Opisthorchiidae</taxon>
        <taxon>Opisthorchis</taxon>
    </lineage>
</organism>
<dbReference type="EMBL" id="KL596670">
    <property type="protein sequence ID" value="KER29904.1"/>
    <property type="molecule type" value="Genomic_DNA"/>
</dbReference>
<dbReference type="PANTHER" id="PTHR46447">
    <property type="entry name" value="INTERLEUKIN ENHANCER-BINDING FACTOR"/>
    <property type="match status" value="1"/>
</dbReference>
<evidence type="ECO:0000259" key="7">
    <source>
        <dbReference type="PROSITE" id="PS51703"/>
    </source>
</evidence>
<dbReference type="InterPro" id="IPR006561">
    <property type="entry name" value="DZF_dom"/>
</dbReference>
<dbReference type="SUPFAM" id="SSF81301">
    <property type="entry name" value="Nucleotidyltransferase"/>
    <property type="match status" value="1"/>
</dbReference>
<dbReference type="GO" id="GO:0071013">
    <property type="term" value="C:catalytic step 2 spliceosome"/>
    <property type="evidence" value="ECO:0007669"/>
    <property type="project" value="TreeGrafter"/>
</dbReference>
<sequence length="487" mass="53314">MRSLMLGIWGAFKICGRRHGLGHMRTQGSTQGQTSKIVYFVASELVSEKAITEAMMLVQRGSIPALVLPSGGIAVRHRKAMFFEESTGDEILPGCPSLDWVGFEPRTFRIVDSRSNHLGHLAPAQHPPFVVQLPFDLTIYEPQLVNALDDGAFTECLLSYHESLIPSSGEQQALTTLVNRICEIVDGAIISPTGPLAGHIEEIRPVGSFKLGTVLAGHNTADVVIVTRILPTGELLKGIQSLVESKLASTKPAEPVSVNVQYYGFSVTVGPSIVRVFVTTTPSNIAKVDADIHINPSTQKTALAALRHTRWLDDNVSHTAVKVLIRIIKDFRRRFKAFQYMNSWMINLLALHVVVQNPSHQPLPVNQAFRRFLQLLSSGMLLPGSAGVIDPCEPGSLRLHTTMTLAEQDELCCAAQTLLRALLHDAYEILFTFDECAEDASCDQFLRLASEKSTVEIKWSEHVVTPQDEATNGVDSTLDAPKAITVA</sequence>
<dbReference type="AlphaFoldDB" id="A0A075AHH7"/>
<dbReference type="Gene3D" id="3.30.460.10">
    <property type="entry name" value="Beta Polymerase, domain 2"/>
    <property type="match status" value="1"/>
</dbReference>
<evidence type="ECO:0000256" key="1">
    <source>
        <dbReference type="ARBA" id="ARBA00004123"/>
    </source>
</evidence>
<dbReference type="CTD" id="20317781"/>
<dbReference type="STRING" id="6198.A0A075AHH7"/>
<keyword evidence="4" id="KW-0010">Activator</keyword>
<feature type="domain" description="DZF" evidence="7">
    <location>
        <begin position="127"/>
        <end position="471"/>
    </location>
</feature>
<dbReference type="RefSeq" id="XP_009166377.1">
    <property type="nucleotide sequence ID" value="XM_009168113.1"/>
</dbReference>
<evidence type="ECO:0000313" key="9">
    <source>
        <dbReference type="Proteomes" id="UP000054324"/>
    </source>
</evidence>
<evidence type="ECO:0000256" key="2">
    <source>
        <dbReference type="ARBA" id="ARBA00023015"/>
    </source>
</evidence>
<dbReference type="GO" id="GO:0045893">
    <property type="term" value="P:positive regulation of DNA-templated transcription"/>
    <property type="evidence" value="ECO:0007669"/>
    <property type="project" value="TreeGrafter"/>
</dbReference>
<dbReference type="Proteomes" id="UP000054324">
    <property type="component" value="Unassembled WGS sequence"/>
</dbReference>
<dbReference type="PROSITE" id="PS51703">
    <property type="entry name" value="DZF"/>
    <property type="match status" value="1"/>
</dbReference>
<reference evidence="8 9" key="1">
    <citation type="submission" date="2013-11" db="EMBL/GenBank/DDBJ databases">
        <title>Opisthorchis viverrini - life in the bile duct.</title>
        <authorList>
            <person name="Young N.D."/>
            <person name="Nagarajan N."/>
            <person name="Lin S.J."/>
            <person name="Korhonen P.K."/>
            <person name="Jex A.R."/>
            <person name="Hall R.S."/>
            <person name="Safavi-Hemami H."/>
            <person name="Kaewkong W."/>
            <person name="Bertrand D."/>
            <person name="Gao S."/>
            <person name="Seet Q."/>
            <person name="Wongkham S."/>
            <person name="Teh B.T."/>
            <person name="Wongkham C."/>
            <person name="Intapan P.M."/>
            <person name="Maleewong W."/>
            <person name="Yang X."/>
            <person name="Hu M."/>
            <person name="Wang Z."/>
            <person name="Hofmann A."/>
            <person name="Sternberg P.W."/>
            <person name="Tan P."/>
            <person name="Wang J."/>
            <person name="Gasser R.B."/>
        </authorList>
    </citation>
    <scope>NUCLEOTIDE SEQUENCE [LARGE SCALE GENOMIC DNA]</scope>
</reference>
<gene>
    <name evidence="8" type="ORF">T265_03594</name>
</gene>
<keyword evidence="3" id="KW-0238">DNA-binding</keyword>
<dbReference type="InterPro" id="IPR049401">
    <property type="entry name" value="DZF_dom_N"/>
</dbReference>
<accession>A0A075AHH7</accession>
<keyword evidence="6" id="KW-0539">Nucleus</keyword>
<proteinExistence type="predicted"/>
<dbReference type="Gene3D" id="1.10.1410.40">
    <property type="match status" value="1"/>
</dbReference>
<dbReference type="InterPro" id="IPR052134">
    <property type="entry name" value="ILF2"/>
</dbReference>
<dbReference type="Pfam" id="PF20965">
    <property type="entry name" value="DZF_C"/>
    <property type="match status" value="1"/>
</dbReference>
<keyword evidence="9" id="KW-1185">Reference proteome</keyword>
<keyword evidence="5" id="KW-0804">Transcription</keyword>
<dbReference type="GO" id="GO:0003677">
    <property type="term" value="F:DNA binding"/>
    <property type="evidence" value="ECO:0007669"/>
    <property type="project" value="UniProtKB-KW"/>
</dbReference>
<dbReference type="GO" id="GO:0003725">
    <property type="term" value="F:double-stranded RNA binding"/>
    <property type="evidence" value="ECO:0007669"/>
    <property type="project" value="TreeGrafter"/>
</dbReference>
<evidence type="ECO:0000256" key="6">
    <source>
        <dbReference type="ARBA" id="ARBA00023242"/>
    </source>
</evidence>
<dbReference type="InterPro" id="IPR043519">
    <property type="entry name" value="NT_sf"/>
</dbReference>
<evidence type="ECO:0000256" key="3">
    <source>
        <dbReference type="ARBA" id="ARBA00023125"/>
    </source>
</evidence>
<evidence type="ECO:0000256" key="4">
    <source>
        <dbReference type="ARBA" id="ARBA00023159"/>
    </source>
</evidence>
<evidence type="ECO:0000313" key="8">
    <source>
        <dbReference type="EMBL" id="KER29904.1"/>
    </source>
</evidence>
<dbReference type="PANTHER" id="PTHR46447:SF1">
    <property type="entry name" value="INTERLEUKIN ENHANCER-BINDING FACTOR 2"/>
    <property type="match status" value="1"/>
</dbReference>
<dbReference type="InterPro" id="IPR049402">
    <property type="entry name" value="DZF_dom_C"/>
</dbReference>
<evidence type="ECO:0000256" key="5">
    <source>
        <dbReference type="ARBA" id="ARBA00023163"/>
    </source>
</evidence>
<name>A0A075AHH7_OPIVI</name>
<keyword evidence="2" id="KW-0805">Transcription regulation</keyword>
<dbReference type="SMART" id="SM00572">
    <property type="entry name" value="DZF"/>
    <property type="match status" value="1"/>
</dbReference>